<comment type="caution">
    <text evidence="1">The sequence shown here is derived from an EMBL/GenBank/DDBJ whole genome shotgun (WGS) entry which is preliminary data.</text>
</comment>
<dbReference type="Proteomes" id="UP001606302">
    <property type="component" value="Unassembled WGS sequence"/>
</dbReference>
<keyword evidence="2" id="KW-1185">Reference proteome</keyword>
<dbReference type="InterPro" id="IPR011990">
    <property type="entry name" value="TPR-like_helical_dom_sf"/>
</dbReference>
<dbReference type="Gene3D" id="1.25.40.10">
    <property type="entry name" value="Tetratricopeptide repeat domain"/>
    <property type="match status" value="1"/>
</dbReference>
<gene>
    <name evidence="1" type="ORF">ACG04Q_25215</name>
</gene>
<sequence length="282" mass="30198">MGNPTPFEQALKAGTPEAALALLQADVRAQPGKAELRVALFQLLCVLGRWDKALSQLDVAGQLDAGALAMVQTYREAIACERLRGEVFAGRRVPMIFGEPEPWLAMLVEALLQDGRGETALAASLRAQAFDAAPANPGQMDGRAFDWLADADGRIGPVLEAIVNGRYYWVPFAHLSAVSIEAPEDLRDLVWAPAQLSFTNGGEVVALLPNRYPDLPADADGALLMARRTEWLPGAGDSYRGLGQRILVTPEAETALLEVRELRFDAQDAADEAEAAAPAADA</sequence>
<evidence type="ECO:0000313" key="1">
    <source>
        <dbReference type="EMBL" id="MFG6464898.1"/>
    </source>
</evidence>
<proteinExistence type="predicted"/>
<dbReference type="InterPro" id="IPR009211">
    <property type="entry name" value="TagJ"/>
</dbReference>
<reference evidence="1 2" key="1">
    <citation type="submission" date="2024-08" db="EMBL/GenBank/DDBJ databases">
        <authorList>
            <person name="Lu H."/>
        </authorList>
    </citation>
    <scope>NUCLEOTIDE SEQUENCE [LARGE SCALE GENOMIC DNA]</scope>
    <source>
        <strain evidence="1 2">DXS20W</strain>
    </source>
</reference>
<evidence type="ECO:0000313" key="2">
    <source>
        <dbReference type="Proteomes" id="UP001606302"/>
    </source>
</evidence>
<protein>
    <submittedName>
        <fullName evidence="1">Type VI secretion system accessory protein TagJ</fullName>
    </submittedName>
</protein>
<dbReference type="Pfam" id="PF07024">
    <property type="entry name" value="ImpE"/>
    <property type="match status" value="1"/>
</dbReference>
<dbReference type="SUPFAM" id="SSF144059">
    <property type="entry name" value="ImpE-like"/>
    <property type="match status" value="1"/>
</dbReference>
<organism evidence="1 2">
    <name type="scientific">Pelomonas lactea</name>
    <dbReference type="NCBI Taxonomy" id="3299030"/>
    <lineage>
        <taxon>Bacteria</taxon>
        <taxon>Pseudomonadati</taxon>
        <taxon>Pseudomonadota</taxon>
        <taxon>Betaproteobacteria</taxon>
        <taxon>Burkholderiales</taxon>
        <taxon>Sphaerotilaceae</taxon>
        <taxon>Roseateles</taxon>
    </lineage>
</organism>
<name>A0ABW7GSJ0_9BURK</name>
<dbReference type="EMBL" id="JBIGHX010000013">
    <property type="protein sequence ID" value="MFG6464898.1"/>
    <property type="molecule type" value="Genomic_DNA"/>
</dbReference>
<accession>A0ABW7GSJ0</accession>
<dbReference type="RefSeq" id="WP_394514603.1">
    <property type="nucleotide sequence ID" value="NZ_JBIGHX010000013.1"/>
</dbReference>
<dbReference type="PIRSF" id="PIRSF029288">
    <property type="entry name" value="SciE_ImpE"/>
    <property type="match status" value="1"/>
</dbReference>